<sequence>MYVGPWQEFKAMERARIAEQHASMAQMAQRRGQPPADQNMADELERLRRALELVSGELPPEAAHKVREALAPVPEENARTRRPPRHPGGLPPAAALPPRHPQRPPPQMHPVQAPDHVYRLSSPPPDLDISAAVRLAAETVSGRPMSARSAASSAAPSSNGVAARSDGGLPPRGPRRSFGSNVSAARRKKQKRREQRARGAAAAPAASPAATPRSSRSSASDPGVAVAAASRRLAAKGGYDAGAATRLLRMERQTRLKSTYWKWGDKPPRPSSASAKKAGPLVKAKREIDAMRASYVGGSEAPRQPIALAPRPPKPASPRRPQGVVAKFDLSSDQVDAVAKYFGDDDGGGESPPKPWPKSPKTPKAPGKSMSVDELLSWADNLDIDGELAAISPPASARRL</sequence>
<dbReference type="AlphaFoldDB" id="F0Y8Z0"/>
<dbReference type="RefSeq" id="XP_009037150.1">
    <property type="nucleotide sequence ID" value="XM_009038902.1"/>
</dbReference>
<evidence type="ECO:0000313" key="3">
    <source>
        <dbReference type="Proteomes" id="UP000002729"/>
    </source>
</evidence>
<keyword evidence="3" id="KW-1185">Reference proteome</keyword>
<feature type="compositionally biased region" description="Pro residues" evidence="1">
    <location>
        <begin position="94"/>
        <end position="108"/>
    </location>
</feature>
<dbReference type="GeneID" id="20224661"/>
<feature type="compositionally biased region" description="Low complexity" evidence="1">
    <location>
        <begin position="141"/>
        <end position="163"/>
    </location>
</feature>
<evidence type="ECO:0000313" key="2">
    <source>
        <dbReference type="EMBL" id="EGB08435.1"/>
    </source>
</evidence>
<organism evidence="3">
    <name type="scientific">Aureococcus anophagefferens</name>
    <name type="common">Harmful bloom alga</name>
    <dbReference type="NCBI Taxonomy" id="44056"/>
    <lineage>
        <taxon>Eukaryota</taxon>
        <taxon>Sar</taxon>
        <taxon>Stramenopiles</taxon>
        <taxon>Ochrophyta</taxon>
        <taxon>Pelagophyceae</taxon>
        <taxon>Pelagomonadales</taxon>
        <taxon>Pelagomonadaceae</taxon>
        <taxon>Aureococcus</taxon>
    </lineage>
</organism>
<evidence type="ECO:0000256" key="1">
    <source>
        <dbReference type="SAM" id="MobiDB-lite"/>
    </source>
</evidence>
<protein>
    <submittedName>
        <fullName evidence="2">Uncharacterized protein</fullName>
    </submittedName>
</protein>
<feature type="region of interest" description="Disordered" evidence="1">
    <location>
        <begin position="56"/>
        <end position="228"/>
    </location>
</feature>
<feature type="compositionally biased region" description="Basic residues" evidence="1">
    <location>
        <begin position="185"/>
        <end position="195"/>
    </location>
</feature>
<reference evidence="2 3" key="1">
    <citation type="journal article" date="2011" name="Proc. Natl. Acad. Sci. U.S.A.">
        <title>Niche of harmful alga Aureococcus anophagefferens revealed through ecogenomics.</title>
        <authorList>
            <person name="Gobler C.J."/>
            <person name="Berry D.L."/>
            <person name="Dyhrman S.T."/>
            <person name="Wilhelm S.W."/>
            <person name="Salamov A."/>
            <person name="Lobanov A.V."/>
            <person name="Zhang Y."/>
            <person name="Collier J.L."/>
            <person name="Wurch L.L."/>
            <person name="Kustka A.B."/>
            <person name="Dill B.D."/>
            <person name="Shah M."/>
            <person name="VerBerkmoes N.C."/>
            <person name="Kuo A."/>
            <person name="Terry A."/>
            <person name="Pangilinan J."/>
            <person name="Lindquist E.A."/>
            <person name="Lucas S."/>
            <person name="Paulsen I.T."/>
            <person name="Hattenrath-Lehmann T.K."/>
            <person name="Talmage S.C."/>
            <person name="Walker E.A."/>
            <person name="Koch F."/>
            <person name="Burson A.M."/>
            <person name="Marcoval M.A."/>
            <person name="Tang Y.Z."/>
            <person name="Lecleir G.R."/>
            <person name="Coyne K.J."/>
            <person name="Berg G.M."/>
            <person name="Bertrand E.M."/>
            <person name="Saito M.A."/>
            <person name="Gladyshev V.N."/>
            <person name="Grigoriev I.V."/>
        </authorList>
    </citation>
    <scope>NUCLEOTIDE SEQUENCE [LARGE SCALE GENOMIC DNA]</scope>
    <source>
        <strain evidence="3">CCMP 1984</strain>
    </source>
</reference>
<dbReference type="Proteomes" id="UP000002729">
    <property type="component" value="Unassembled WGS sequence"/>
</dbReference>
<accession>F0Y8Z0</accession>
<proteinExistence type="predicted"/>
<dbReference type="KEGG" id="aaf:AURANDRAFT_64103"/>
<feature type="compositionally biased region" description="Low complexity" evidence="1">
    <location>
        <begin position="198"/>
        <end position="228"/>
    </location>
</feature>
<dbReference type="InParanoid" id="F0Y8Z0"/>
<feature type="region of interest" description="Disordered" evidence="1">
    <location>
        <begin position="259"/>
        <end position="371"/>
    </location>
</feature>
<name>F0Y8Z0_AURAN</name>
<dbReference type="EMBL" id="GL833128">
    <property type="protein sequence ID" value="EGB08435.1"/>
    <property type="molecule type" value="Genomic_DNA"/>
</dbReference>
<gene>
    <name evidence="2" type="ORF">AURANDRAFT_64103</name>
</gene>